<dbReference type="SUPFAM" id="SSF48576">
    <property type="entry name" value="Terpenoid synthases"/>
    <property type="match status" value="1"/>
</dbReference>
<evidence type="ECO:0000313" key="2">
    <source>
        <dbReference type="Proteomes" id="UP000254701"/>
    </source>
</evidence>
<dbReference type="Gene3D" id="1.10.600.10">
    <property type="entry name" value="Farnesyl Diphosphate Synthase"/>
    <property type="match status" value="1"/>
</dbReference>
<protein>
    <submittedName>
        <fullName evidence="1">Squalene synthase HpnD</fullName>
    </submittedName>
</protein>
<dbReference type="PANTHER" id="PTHR31480">
    <property type="entry name" value="BIFUNCTIONAL LYCOPENE CYCLASE/PHYTOENE SYNTHASE"/>
    <property type="match status" value="1"/>
</dbReference>
<dbReference type="GO" id="GO:0016765">
    <property type="term" value="F:transferase activity, transferring alkyl or aryl (other than methyl) groups"/>
    <property type="evidence" value="ECO:0007669"/>
    <property type="project" value="UniProtKB-ARBA"/>
</dbReference>
<dbReference type="EMBL" id="UFSM01000001">
    <property type="protein sequence ID" value="SUU90195.1"/>
    <property type="molecule type" value="Genomic_DNA"/>
</dbReference>
<reference evidence="1 2" key="1">
    <citation type="submission" date="2018-06" db="EMBL/GenBank/DDBJ databases">
        <authorList>
            <consortium name="Pathogen Informatics"/>
            <person name="Doyle S."/>
        </authorList>
    </citation>
    <scope>NUCLEOTIDE SEQUENCE [LARGE SCALE GENOMIC DNA]</scope>
    <source>
        <strain evidence="1 2">NCTC10684</strain>
    </source>
</reference>
<dbReference type="AlphaFoldDB" id="A0A380WN46"/>
<evidence type="ECO:0000313" key="1">
    <source>
        <dbReference type="EMBL" id="SUU90195.1"/>
    </source>
</evidence>
<dbReference type="Proteomes" id="UP000254701">
    <property type="component" value="Unassembled WGS sequence"/>
</dbReference>
<organism evidence="1 2">
    <name type="scientific">Aminobacter aminovorans</name>
    <name type="common">Chelatobacter heintzii</name>
    <dbReference type="NCBI Taxonomy" id="83263"/>
    <lineage>
        <taxon>Bacteria</taxon>
        <taxon>Pseudomonadati</taxon>
        <taxon>Pseudomonadota</taxon>
        <taxon>Alphaproteobacteria</taxon>
        <taxon>Hyphomicrobiales</taxon>
        <taxon>Phyllobacteriaceae</taxon>
        <taxon>Aminobacter</taxon>
    </lineage>
</organism>
<accession>A0A380WN46</accession>
<gene>
    <name evidence="1" type="ORF">NCTC10684_03446</name>
</gene>
<proteinExistence type="predicted"/>
<dbReference type="Pfam" id="PF00494">
    <property type="entry name" value="SQS_PSY"/>
    <property type="match status" value="1"/>
</dbReference>
<sequence>MPGANDPKKALLDAVRAADRDRYLAALYAPEDKRAAVLALYAFNAEIAAIRDRVSEPMPGEIRLQWWRDVIASGNREAGHPVATALIAAIETYRLPVAAFDNYLEARIFDLYDDPMPSRTDLEGYCGDTASALIQLAALVLDADEAPKHAELSGHAGCAQSIAGLLRLLPVHRARGQCYVPRDLLAAAGLTPAEFVAGDDAKSSVAIQAMIALAREHLRAFERGAKALPQTLRPAFLPVALTPAYLDRVERGKDGMSALRKHLTMVATASRGWR</sequence>
<dbReference type="InterPro" id="IPR002060">
    <property type="entry name" value="Squ/phyt_synthse"/>
</dbReference>
<name>A0A380WN46_AMIAI</name>
<dbReference type="InterPro" id="IPR008949">
    <property type="entry name" value="Isoprenoid_synthase_dom_sf"/>
</dbReference>